<dbReference type="EMBL" id="QJNS01000082">
    <property type="protein sequence ID" value="RYO88746.1"/>
    <property type="molecule type" value="Genomic_DNA"/>
</dbReference>
<feature type="signal peptide" evidence="1">
    <location>
        <begin position="1"/>
        <end position="17"/>
    </location>
</feature>
<reference evidence="2 3" key="1">
    <citation type="submission" date="2018-06" db="EMBL/GenBank/DDBJ databases">
        <title>Complete Genomes of Monosporascus.</title>
        <authorList>
            <person name="Robinson A.J."/>
            <person name="Natvig D.O."/>
        </authorList>
    </citation>
    <scope>NUCLEOTIDE SEQUENCE [LARGE SCALE GENOMIC DNA]</scope>
    <source>
        <strain evidence="2 3">CBS 609.92</strain>
    </source>
</reference>
<proteinExistence type="predicted"/>
<evidence type="ECO:0000313" key="2">
    <source>
        <dbReference type="EMBL" id="RYO88746.1"/>
    </source>
</evidence>
<evidence type="ECO:0008006" key="4">
    <source>
        <dbReference type="Google" id="ProtNLM"/>
    </source>
</evidence>
<dbReference type="Proteomes" id="UP000294003">
    <property type="component" value="Unassembled WGS sequence"/>
</dbReference>
<feature type="chain" id="PRO_5045266556" description="Extracellular membrane protein CFEM domain-containing protein" evidence="1">
    <location>
        <begin position="18"/>
        <end position="124"/>
    </location>
</feature>
<sequence>MKFTTILALALPAVAVAQPLVTPATETAPAPTGTAPTLKEICEEEAGSYADVCGRCLHRCENTSVPNQCFYSTFMTINMIQSQCWQHGGRDCRNRAVSQSNEQLKSLLRGRLKRNNVEVGSNYT</sequence>
<evidence type="ECO:0000313" key="3">
    <source>
        <dbReference type="Proteomes" id="UP000294003"/>
    </source>
</evidence>
<comment type="caution">
    <text evidence="2">The sequence shown here is derived from an EMBL/GenBank/DDBJ whole genome shotgun (WGS) entry which is preliminary data.</text>
</comment>
<keyword evidence="3" id="KW-1185">Reference proteome</keyword>
<organism evidence="2 3">
    <name type="scientific">Monosporascus cannonballus</name>
    <dbReference type="NCBI Taxonomy" id="155416"/>
    <lineage>
        <taxon>Eukaryota</taxon>
        <taxon>Fungi</taxon>
        <taxon>Dikarya</taxon>
        <taxon>Ascomycota</taxon>
        <taxon>Pezizomycotina</taxon>
        <taxon>Sordariomycetes</taxon>
        <taxon>Xylariomycetidae</taxon>
        <taxon>Xylariales</taxon>
        <taxon>Xylariales incertae sedis</taxon>
        <taxon>Monosporascus</taxon>
    </lineage>
</organism>
<name>A0ABY0HA85_9PEZI</name>
<protein>
    <recommendedName>
        <fullName evidence="4">Extracellular membrane protein CFEM domain-containing protein</fullName>
    </recommendedName>
</protein>
<accession>A0ABY0HA85</accession>
<evidence type="ECO:0000256" key="1">
    <source>
        <dbReference type="SAM" id="SignalP"/>
    </source>
</evidence>
<keyword evidence="1" id="KW-0732">Signal</keyword>
<gene>
    <name evidence="2" type="ORF">DL762_003562</name>
</gene>